<dbReference type="PROSITE" id="PS51257">
    <property type="entry name" value="PROKAR_LIPOPROTEIN"/>
    <property type="match status" value="1"/>
</dbReference>
<gene>
    <name evidence="1" type="ORF">LCGC14_0319100</name>
</gene>
<accession>A0A0F9U2B6</accession>
<sequence>MKRLLLLLVLLSVLCSCEEEPLEAGIETTVFGRVYDTINEIPIKNIKIKIGESIRQGTFSGTSYNFKGYLDSTITDSEGNYKITFETSGKGTIYDLHISLKEDISFTSIREVIKDENIGVTEELNLDALQLYPVNLKITTTDVFEESILIFTQFSGGNIDKHPSLKIATERAVWLDKNQPSSISFHIEDSSPLRYAAKTISATNSKTITTVDIALSYEDFN</sequence>
<protein>
    <submittedName>
        <fullName evidence="1">Uncharacterized protein</fullName>
    </submittedName>
</protein>
<organism evidence="1">
    <name type="scientific">marine sediment metagenome</name>
    <dbReference type="NCBI Taxonomy" id="412755"/>
    <lineage>
        <taxon>unclassified sequences</taxon>
        <taxon>metagenomes</taxon>
        <taxon>ecological metagenomes</taxon>
    </lineage>
</organism>
<proteinExistence type="predicted"/>
<dbReference type="AlphaFoldDB" id="A0A0F9U2B6"/>
<name>A0A0F9U2B6_9ZZZZ</name>
<comment type="caution">
    <text evidence="1">The sequence shown here is derived from an EMBL/GenBank/DDBJ whole genome shotgun (WGS) entry which is preliminary data.</text>
</comment>
<dbReference type="EMBL" id="LAZR01000214">
    <property type="protein sequence ID" value="KKN81447.1"/>
    <property type="molecule type" value="Genomic_DNA"/>
</dbReference>
<reference evidence="1" key="1">
    <citation type="journal article" date="2015" name="Nature">
        <title>Complex archaea that bridge the gap between prokaryotes and eukaryotes.</title>
        <authorList>
            <person name="Spang A."/>
            <person name="Saw J.H."/>
            <person name="Jorgensen S.L."/>
            <person name="Zaremba-Niedzwiedzka K."/>
            <person name="Martijn J."/>
            <person name="Lind A.E."/>
            <person name="van Eijk R."/>
            <person name="Schleper C."/>
            <person name="Guy L."/>
            <person name="Ettema T.J."/>
        </authorList>
    </citation>
    <scope>NUCLEOTIDE SEQUENCE</scope>
</reference>
<evidence type="ECO:0000313" key="1">
    <source>
        <dbReference type="EMBL" id="KKN81447.1"/>
    </source>
</evidence>